<comment type="caution">
    <text evidence="7">The sequence shown here is derived from an EMBL/GenBank/DDBJ whole genome shotgun (WGS) entry which is preliminary data.</text>
</comment>
<organism evidence="7 8">
    <name type="scientific">Trichostrongylus colubriformis</name>
    <name type="common">Black scour worm</name>
    <dbReference type="NCBI Taxonomy" id="6319"/>
    <lineage>
        <taxon>Eukaryota</taxon>
        <taxon>Metazoa</taxon>
        <taxon>Ecdysozoa</taxon>
        <taxon>Nematoda</taxon>
        <taxon>Chromadorea</taxon>
        <taxon>Rhabditida</taxon>
        <taxon>Rhabditina</taxon>
        <taxon>Rhabditomorpha</taxon>
        <taxon>Strongyloidea</taxon>
        <taxon>Trichostrongylidae</taxon>
        <taxon>Trichostrongylus</taxon>
    </lineage>
</organism>
<gene>
    <name evidence="7" type="ORF">GCK32_013071</name>
</gene>
<dbReference type="PANTHER" id="PTHR11827">
    <property type="entry name" value="SOLUTE CARRIER FAMILY 12, CATION COTRANSPORTERS"/>
    <property type="match status" value="1"/>
</dbReference>
<dbReference type="Proteomes" id="UP001331761">
    <property type="component" value="Unassembled WGS sequence"/>
</dbReference>
<dbReference type="GO" id="GO:0055075">
    <property type="term" value="P:potassium ion homeostasis"/>
    <property type="evidence" value="ECO:0007669"/>
    <property type="project" value="TreeGrafter"/>
</dbReference>
<feature type="domain" description="Amino acid permease/ SLC12A" evidence="6">
    <location>
        <begin position="87"/>
        <end position="253"/>
    </location>
</feature>
<dbReference type="AlphaFoldDB" id="A0AAN8FZT3"/>
<accession>A0AAN8FZT3</accession>
<keyword evidence="3 5" id="KW-1133">Transmembrane helix</keyword>
<dbReference type="GO" id="GO:0015379">
    <property type="term" value="F:potassium:chloride symporter activity"/>
    <property type="evidence" value="ECO:0007669"/>
    <property type="project" value="TreeGrafter"/>
</dbReference>
<dbReference type="GO" id="GO:0055064">
    <property type="term" value="P:chloride ion homeostasis"/>
    <property type="evidence" value="ECO:0007669"/>
    <property type="project" value="TreeGrafter"/>
</dbReference>
<proteinExistence type="predicted"/>
<dbReference type="InterPro" id="IPR004842">
    <property type="entry name" value="SLC12A_fam"/>
</dbReference>
<keyword evidence="8" id="KW-1185">Reference proteome</keyword>
<feature type="transmembrane region" description="Helical" evidence="5">
    <location>
        <begin position="231"/>
        <end position="252"/>
    </location>
</feature>
<evidence type="ECO:0000259" key="6">
    <source>
        <dbReference type="Pfam" id="PF00324"/>
    </source>
</evidence>
<dbReference type="InterPro" id="IPR004841">
    <property type="entry name" value="AA-permease/SLC12A_dom"/>
</dbReference>
<keyword evidence="4 5" id="KW-0472">Membrane</keyword>
<feature type="transmembrane region" description="Helical" evidence="5">
    <location>
        <begin position="164"/>
        <end position="193"/>
    </location>
</feature>
<name>A0AAN8FZT3_TRICO</name>
<reference evidence="7 8" key="1">
    <citation type="submission" date="2019-10" db="EMBL/GenBank/DDBJ databases">
        <title>Assembly and Annotation for the nematode Trichostrongylus colubriformis.</title>
        <authorList>
            <person name="Martin J."/>
        </authorList>
    </citation>
    <scope>NUCLEOTIDE SEQUENCE [LARGE SCALE GENOMIC DNA]</scope>
    <source>
        <strain evidence="7">G859</strain>
        <tissue evidence="7">Whole worm</tissue>
    </source>
</reference>
<dbReference type="GO" id="GO:0006884">
    <property type="term" value="P:cell volume homeostasis"/>
    <property type="evidence" value="ECO:0007669"/>
    <property type="project" value="TreeGrafter"/>
</dbReference>
<keyword evidence="2 5" id="KW-0812">Transmembrane</keyword>
<evidence type="ECO:0000256" key="1">
    <source>
        <dbReference type="ARBA" id="ARBA00004141"/>
    </source>
</evidence>
<dbReference type="EMBL" id="WIXE01001142">
    <property type="protein sequence ID" value="KAK5985959.1"/>
    <property type="molecule type" value="Genomic_DNA"/>
</dbReference>
<dbReference type="GO" id="GO:1990573">
    <property type="term" value="P:potassium ion import across plasma membrane"/>
    <property type="evidence" value="ECO:0007669"/>
    <property type="project" value="TreeGrafter"/>
</dbReference>
<evidence type="ECO:0000256" key="3">
    <source>
        <dbReference type="ARBA" id="ARBA00022989"/>
    </source>
</evidence>
<sequence>MTRSRFDSLESAGLFLPSYQRKDDGAERIPLCEQHSPLALYEADYDTQGQKIGQMLRKLSVYNATEPTSEEADEKPKTAAKMGTVMGVFLPCIQNIFGVLFFIRMTWIVGTAGIVQSFFVVLICTSVTFLTSISLSAIATNGVVSGGGPYYMISRNLGPELGGAVGILFYLGTTVAASMYLTGAVEIFLLYIMPEAKVFESIYNNFRLFGSGLLLMVGMIVLAGVRVVNKFALPLVFVVLFCIFSAFVGAFVKFNGSDSLKFCMMGDRPVDVTTYYETMHTRPNCTVEGLRPLFCSDNGTCDPYYDRVKNVKVWRGSSFPAIRLERGIKGFSSGVFFENLWPKHTRAGDVLSKDPKDKTDRTRSTGYYVFADSTTSFMILIGVFFPSATGMFQFPITV</sequence>
<evidence type="ECO:0000256" key="4">
    <source>
        <dbReference type="ARBA" id="ARBA00023136"/>
    </source>
</evidence>
<dbReference type="Gene3D" id="1.20.1740.10">
    <property type="entry name" value="Amino acid/polyamine transporter I"/>
    <property type="match status" value="1"/>
</dbReference>
<comment type="subcellular location">
    <subcellularLocation>
        <location evidence="1">Membrane</location>
        <topology evidence="1">Multi-pass membrane protein</topology>
    </subcellularLocation>
</comment>
<dbReference type="Pfam" id="PF00324">
    <property type="entry name" value="AA_permease"/>
    <property type="match status" value="1"/>
</dbReference>
<dbReference type="PANTHER" id="PTHR11827:SF73">
    <property type="entry name" value="KAZACHOC, ISOFORM G"/>
    <property type="match status" value="1"/>
</dbReference>
<dbReference type="GO" id="GO:0005886">
    <property type="term" value="C:plasma membrane"/>
    <property type="evidence" value="ECO:0007669"/>
    <property type="project" value="TreeGrafter"/>
</dbReference>
<dbReference type="GO" id="GO:0007268">
    <property type="term" value="P:chemical synaptic transmission"/>
    <property type="evidence" value="ECO:0007669"/>
    <property type="project" value="TreeGrafter"/>
</dbReference>
<evidence type="ECO:0000313" key="7">
    <source>
        <dbReference type="EMBL" id="KAK5985959.1"/>
    </source>
</evidence>
<dbReference type="FunFam" id="1.20.1740.10:FF:000049">
    <property type="entry name" value="Solute carrier family 12 (potassium/chloride transporter), member 4"/>
    <property type="match status" value="1"/>
</dbReference>
<feature type="transmembrane region" description="Helical" evidence="5">
    <location>
        <begin position="366"/>
        <end position="385"/>
    </location>
</feature>
<feature type="transmembrane region" description="Helical" evidence="5">
    <location>
        <begin position="119"/>
        <end position="144"/>
    </location>
</feature>
<dbReference type="GO" id="GO:0045202">
    <property type="term" value="C:synapse"/>
    <property type="evidence" value="ECO:0007669"/>
    <property type="project" value="GOC"/>
</dbReference>
<feature type="transmembrane region" description="Helical" evidence="5">
    <location>
        <begin position="85"/>
        <end position="107"/>
    </location>
</feature>
<evidence type="ECO:0000256" key="5">
    <source>
        <dbReference type="SAM" id="Phobius"/>
    </source>
</evidence>
<evidence type="ECO:0000256" key="2">
    <source>
        <dbReference type="ARBA" id="ARBA00022692"/>
    </source>
</evidence>
<evidence type="ECO:0000313" key="8">
    <source>
        <dbReference type="Proteomes" id="UP001331761"/>
    </source>
</evidence>
<protein>
    <submittedName>
        <fullName evidence="7">Solute carrier family 12 member 4</fullName>
    </submittedName>
</protein>
<feature type="transmembrane region" description="Helical" evidence="5">
    <location>
        <begin position="205"/>
        <end position="225"/>
    </location>
</feature>